<dbReference type="EMBL" id="KV423951">
    <property type="protein sequence ID" value="KZT58474.1"/>
    <property type="molecule type" value="Genomic_DNA"/>
</dbReference>
<dbReference type="InterPro" id="IPR036396">
    <property type="entry name" value="Cyt_P450_sf"/>
</dbReference>
<keyword evidence="17" id="KW-1185">Reference proteome</keyword>
<proteinExistence type="inferred from homology"/>
<dbReference type="OrthoDB" id="2789670at2759"/>
<dbReference type="GO" id="GO:0016705">
    <property type="term" value="F:oxidoreductase activity, acting on paired donors, with incorporation or reduction of molecular oxygen"/>
    <property type="evidence" value="ECO:0007669"/>
    <property type="project" value="InterPro"/>
</dbReference>
<dbReference type="PROSITE" id="PS00086">
    <property type="entry name" value="CYTOCHROME_P450"/>
    <property type="match status" value="1"/>
</dbReference>
<evidence type="ECO:0000256" key="14">
    <source>
        <dbReference type="RuleBase" id="RU000461"/>
    </source>
</evidence>
<evidence type="ECO:0000256" key="9">
    <source>
        <dbReference type="ARBA" id="ARBA00023002"/>
    </source>
</evidence>
<dbReference type="InterPro" id="IPR002401">
    <property type="entry name" value="Cyt_P450_E_grp-I"/>
</dbReference>
<keyword evidence="12 15" id="KW-0472">Membrane</keyword>
<evidence type="ECO:0000256" key="1">
    <source>
        <dbReference type="ARBA" id="ARBA00001971"/>
    </source>
</evidence>
<dbReference type="Pfam" id="PF00067">
    <property type="entry name" value="p450"/>
    <property type="match status" value="1"/>
</dbReference>
<dbReference type="AlphaFoldDB" id="A0A165GTY3"/>
<dbReference type="PRINTS" id="PR00385">
    <property type="entry name" value="P450"/>
</dbReference>
<dbReference type="InterPro" id="IPR017972">
    <property type="entry name" value="Cyt_P450_CS"/>
</dbReference>
<keyword evidence="10 13" id="KW-0408">Iron</keyword>
<evidence type="ECO:0000313" key="16">
    <source>
        <dbReference type="EMBL" id="KZT58474.1"/>
    </source>
</evidence>
<comment type="subcellular location">
    <subcellularLocation>
        <location evidence="2">Membrane</location>
    </subcellularLocation>
</comment>
<feature type="transmembrane region" description="Helical" evidence="15">
    <location>
        <begin position="149"/>
        <end position="169"/>
    </location>
</feature>
<name>A0A165GTY3_9BASI</name>
<gene>
    <name evidence="16" type="ORF">CALCODRAFT_432654</name>
</gene>
<dbReference type="GO" id="GO:0005506">
    <property type="term" value="F:iron ion binding"/>
    <property type="evidence" value="ECO:0007669"/>
    <property type="project" value="InterPro"/>
</dbReference>
<keyword evidence="6 15" id="KW-0812">Transmembrane</keyword>
<dbReference type="Gene3D" id="1.10.630.10">
    <property type="entry name" value="Cytochrome P450"/>
    <property type="match status" value="1"/>
</dbReference>
<evidence type="ECO:0000256" key="2">
    <source>
        <dbReference type="ARBA" id="ARBA00004370"/>
    </source>
</evidence>
<evidence type="ECO:0000256" key="6">
    <source>
        <dbReference type="ARBA" id="ARBA00022692"/>
    </source>
</evidence>
<keyword evidence="8 15" id="KW-1133">Transmembrane helix</keyword>
<protein>
    <submittedName>
        <fullName evidence="16">Cytochrome P450</fullName>
    </submittedName>
</protein>
<dbReference type="PANTHER" id="PTHR46300:SF2">
    <property type="entry name" value="CYTOCHROME P450 MONOOXYGENASE ALNH-RELATED"/>
    <property type="match status" value="1"/>
</dbReference>
<comment type="pathway">
    <text evidence="3">Secondary metabolite biosynthesis.</text>
</comment>
<feature type="binding site" description="axial binding residue" evidence="13">
    <location>
        <position position="144"/>
    </location>
    <ligand>
        <name>heme</name>
        <dbReference type="ChEBI" id="CHEBI:30413"/>
    </ligand>
    <ligandPart>
        <name>Fe</name>
        <dbReference type="ChEBI" id="CHEBI:18248"/>
    </ligandPart>
</feature>
<evidence type="ECO:0000256" key="8">
    <source>
        <dbReference type="ARBA" id="ARBA00022989"/>
    </source>
</evidence>
<dbReference type="STRING" id="1353952.A0A165GTY3"/>
<reference evidence="16 17" key="1">
    <citation type="journal article" date="2016" name="Mol. Biol. Evol.">
        <title>Comparative Genomics of Early-Diverging Mushroom-Forming Fungi Provides Insights into the Origins of Lignocellulose Decay Capabilities.</title>
        <authorList>
            <person name="Nagy L.G."/>
            <person name="Riley R."/>
            <person name="Tritt A."/>
            <person name="Adam C."/>
            <person name="Daum C."/>
            <person name="Floudas D."/>
            <person name="Sun H."/>
            <person name="Yadav J.S."/>
            <person name="Pangilinan J."/>
            <person name="Larsson K.H."/>
            <person name="Matsuura K."/>
            <person name="Barry K."/>
            <person name="Labutti K."/>
            <person name="Kuo R."/>
            <person name="Ohm R.A."/>
            <person name="Bhattacharya S.S."/>
            <person name="Shirouzu T."/>
            <person name="Yoshinaga Y."/>
            <person name="Martin F.M."/>
            <person name="Grigoriev I.V."/>
            <person name="Hibbett D.S."/>
        </authorList>
    </citation>
    <scope>NUCLEOTIDE SEQUENCE [LARGE SCALE GENOMIC DNA]</scope>
    <source>
        <strain evidence="16 17">HHB12733</strain>
    </source>
</reference>
<keyword evidence="9 14" id="KW-0560">Oxidoreductase</keyword>
<dbReference type="PRINTS" id="PR00463">
    <property type="entry name" value="EP450I"/>
</dbReference>
<comment type="similarity">
    <text evidence="4 14">Belongs to the cytochrome P450 family.</text>
</comment>
<evidence type="ECO:0000256" key="15">
    <source>
        <dbReference type="SAM" id="Phobius"/>
    </source>
</evidence>
<evidence type="ECO:0000256" key="4">
    <source>
        <dbReference type="ARBA" id="ARBA00010617"/>
    </source>
</evidence>
<dbReference type="SUPFAM" id="SSF48264">
    <property type="entry name" value="Cytochrome P450"/>
    <property type="match status" value="1"/>
</dbReference>
<keyword evidence="5 13" id="KW-0349">Heme</keyword>
<evidence type="ECO:0000256" key="13">
    <source>
        <dbReference type="PIRSR" id="PIRSR602401-1"/>
    </source>
</evidence>
<evidence type="ECO:0000256" key="7">
    <source>
        <dbReference type="ARBA" id="ARBA00022723"/>
    </source>
</evidence>
<dbReference type="GO" id="GO:0020037">
    <property type="term" value="F:heme binding"/>
    <property type="evidence" value="ECO:0007669"/>
    <property type="project" value="InterPro"/>
</dbReference>
<keyword evidence="11 14" id="KW-0503">Monooxygenase</keyword>
<dbReference type="GO" id="GO:0016020">
    <property type="term" value="C:membrane"/>
    <property type="evidence" value="ECO:0007669"/>
    <property type="project" value="UniProtKB-SubCell"/>
</dbReference>
<evidence type="ECO:0000256" key="12">
    <source>
        <dbReference type="ARBA" id="ARBA00023136"/>
    </source>
</evidence>
<dbReference type="InterPro" id="IPR001128">
    <property type="entry name" value="Cyt_P450"/>
</dbReference>
<evidence type="ECO:0000256" key="5">
    <source>
        <dbReference type="ARBA" id="ARBA00022617"/>
    </source>
</evidence>
<dbReference type="PANTHER" id="PTHR46300">
    <property type="entry name" value="P450, PUTATIVE (EUROFUNG)-RELATED-RELATED"/>
    <property type="match status" value="1"/>
</dbReference>
<sequence>MAGQDTTDTALRGFALGVLHYPDVQKAAQRQLDSVCGARPPTFEDRENLPYILALAKESIRWKPGVPMGVMHTASEEFEHRGYVIPEGTTFIDNIWFVRIGRDISVYHNPGAFDPTRFLDASGKLSSENTRSDLLGFGRGRRACPGREFALNTLFIGIATMLWAFRFQWPVDENGDYVVCGVNEIEDHVHVATPRPFGVALEPRHQHLREQLLESMNESAARLYLIA</sequence>
<evidence type="ECO:0000313" key="17">
    <source>
        <dbReference type="Proteomes" id="UP000076842"/>
    </source>
</evidence>
<keyword evidence="7 13" id="KW-0479">Metal-binding</keyword>
<dbReference type="InParanoid" id="A0A165GTY3"/>
<evidence type="ECO:0000256" key="11">
    <source>
        <dbReference type="ARBA" id="ARBA00023033"/>
    </source>
</evidence>
<dbReference type="GO" id="GO:0004497">
    <property type="term" value="F:monooxygenase activity"/>
    <property type="evidence" value="ECO:0007669"/>
    <property type="project" value="UniProtKB-KW"/>
</dbReference>
<evidence type="ECO:0000256" key="10">
    <source>
        <dbReference type="ARBA" id="ARBA00023004"/>
    </source>
</evidence>
<organism evidence="16 17">
    <name type="scientific">Calocera cornea HHB12733</name>
    <dbReference type="NCBI Taxonomy" id="1353952"/>
    <lineage>
        <taxon>Eukaryota</taxon>
        <taxon>Fungi</taxon>
        <taxon>Dikarya</taxon>
        <taxon>Basidiomycota</taxon>
        <taxon>Agaricomycotina</taxon>
        <taxon>Dacrymycetes</taxon>
        <taxon>Dacrymycetales</taxon>
        <taxon>Dacrymycetaceae</taxon>
        <taxon>Calocera</taxon>
    </lineage>
</organism>
<accession>A0A165GTY3</accession>
<dbReference type="Proteomes" id="UP000076842">
    <property type="component" value="Unassembled WGS sequence"/>
</dbReference>
<dbReference type="InterPro" id="IPR050364">
    <property type="entry name" value="Cytochrome_P450_fung"/>
</dbReference>
<evidence type="ECO:0000256" key="3">
    <source>
        <dbReference type="ARBA" id="ARBA00005179"/>
    </source>
</evidence>
<comment type="cofactor">
    <cofactor evidence="1 13">
        <name>heme</name>
        <dbReference type="ChEBI" id="CHEBI:30413"/>
    </cofactor>
</comment>